<name>A0A2P2MYL8_RHIMU</name>
<dbReference type="AlphaFoldDB" id="A0A2P2MYL8"/>
<feature type="region of interest" description="Disordered" evidence="1">
    <location>
        <begin position="45"/>
        <end position="65"/>
    </location>
</feature>
<reference evidence="2" key="1">
    <citation type="submission" date="2018-02" db="EMBL/GenBank/DDBJ databases">
        <title>Rhizophora mucronata_Transcriptome.</title>
        <authorList>
            <person name="Meera S.P."/>
            <person name="Sreeshan A."/>
            <person name="Augustine A."/>
        </authorList>
    </citation>
    <scope>NUCLEOTIDE SEQUENCE</scope>
    <source>
        <tissue evidence="2">Leaf</tissue>
    </source>
</reference>
<protein>
    <submittedName>
        <fullName evidence="2">Uncharacterized protein</fullName>
    </submittedName>
</protein>
<evidence type="ECO:0000313" key="2">
    <source>
        <dbReference type="EMBL" id="MBX35322.1"/>
    </source>
</evidence>
<accession>A0A2P2MYL8</accession>
<sequence length="65" mass="7635">MIFWVCKYGRAQHSSSKRYVKNWEIEACFMGGLLVLRILLHTPHPHTHRHTHTPTDSHSKILSRS</sequence>
<evidence type="ECO:0000256" key="1">
    <source>
        <dbReference type="SAM" id="MobiDB-lite"/>
    </source>
</evidence>
<dbReference type="EMBL" id="GGEC01054838">
    <property type="protein sequence ID" value="MBX35322.1"/>
    <property type="molecule type" value="Transcribed_RNA"/>
</dbReference>
<proteinExistence type="predicted"/>
<organism evidence="2">
    <name type="scientific">Rhizophora mucronata</name>
    <name type="common">Asiatic mangrove</name>
    <dbReference type="NCBI Taxonomy" id="61149"/>
    <lineage>
        <taxon>Eukaryota</taxon>
        <taxon>Viridiplantae</taxon>
        <taxon>Streptophyta</taxon>
        <taxon>Embryophyta</taxon>
        <taxon>Tracheophyta</taxon>
        <taxon>Spermatophyta</taxon>
        <taxon>Magnoliopsida</taxon>
        <taxon>eudicotyledons</taxon>
        <taxon>Gunneridae</taxon>
        <taxon>Pentapetalae</taxon>
        <taxon>rosids</taxon>
        <taxon>fabids</taxon>
        <taxon>Malpighiales</taxon>
        <taxon>Rhizophoraceae</taxon>
        <taxon>Rhizophora</taxon>
    </lineage>
</organism>